<dbReference type="Gene3D" id="3.60.21.10">
    <property type="match status" value="1"/>
</dbReference>
<dbReference type="Proteomes" id="UP000474640">
    <property type="component" value="Unassembled WGS sequence"/>
</dbReference>
<gene>
    <name evidence="2" type="ORF">TWF970_009501</name>
</gene>
<dbReference type="PANTHER" id="PTHR37844">
    <property type="entry name" value="SER/THR PROTEIN PHOSPHATASE SUPERFAMILY (AFU_ORTHOLOGUE AFUA_1G14840)"/>
    <property type="match status" value="1"/>
</dbReference>
<name>A0A7C8RIE3_ORBOL</name>
<dbReference type="GO" id="GO:0016787">
    <property type="term" value="F:hydrolase activity"/>
    <property type="evidence" value="ECO:0007669"/>
    <property type="project" value="InterPro"/>
</dbReference>
<dbReference type="Pfam" id="PF00149">
    <property type="entry name" value="Metallophos"/>
    <property type="match status" value="1"/>
</dbReference>
<organism evidence="2 3">
    <name type="scientific">Orbilia oligospora</name>
    <name type="common">Nematode-trapping fungus</name>
    <name type="synonym">Arthrobotrys oligospora</name>
    <dbReference type="NCBI Taxonomy" id="2813651"/>
    <lineage>
        <taxon>Eukaryota</taxon>
        <taxon>Fungi</taxon>
        <taxon>Dikarya</taxon>
        <taxon>Ascomycota</taxon>
        <taxon>Pezizomycotina</taxon>
        <taxon>Orbiliomycetes</taxon>
        <taxon>Orbiliales</taxon>
        <taxon>Orbiliaceae</taxon>
        <taxon>Orbilia</taxon>
    </lineage>
</organism>
<accession>A0A7C8RIE3</accession>
<comment type="caution">
    <text evidence="2">The sequence shown here is derived from an EMBL/GenBank/DDBJ whole genome shotgun (WGS) entry which is preliminary data.</text>
</comment>
<dbReference type="SUPFAM" id="SSF56300">
    <property type="entry name" value="Metallo-dependent phosphatases"/>
    <property type="match status" value="1"/>
</dbReference>
<evidence type="ECO:0000259" key="1">
    <source>
        <dbReference type="Pfam" id="PF00149"/>
    </source>
</evidence>
<dbReference type="OrthoDB" id="550558at2759"/>
<dbReference type="EMBL" id="JAABOJ010000006">
    <property type="protein sequence ID" value="KAF3285933.1"/>
    <property type="molecule type" value="Genomic_DNA"/>
</dbReference>
<dbReference type="AlphaFoldDB" id="A0A7C8RIE3"/>
<dbReference type="InterPro" id="IPR004843">
    <property type="entry name" value="Calcineurin-like_PHP"/>
</dbReference>
<reference evidence="2 3" key="1">
    <citation type="submission" date="2020-01" db="EMBL/GenBank/DDBJ databases">
        <authorList>
            <person name="Palmer J.M."/>
        </authorList>
    </citation>
    <scope>NUCLEOTIDE SEQUENCE [LARGE SCALE GENOMIC DNA]</scope>
    <source>
        <strain evidence="2 3">TWF970</strain>
    </source>
</reference>
<sequence length="274" mass="31419">MVKIQVVSDLHLESGFEYDAYELDPVAPYLALVGDIGNTRDPGLFNFLKRMLKQHELVFFIAGNHEPYHSSWDSTHAKLREFSDLVNKEPELGAGRFIYMNQTRYDLTNEVTILGCVLFSAIDPKYMPYVSLSLNDFYHIQSWTAKDHCSSHESDLAWLNAQVSRIMVEEPNRKIIILTHYCPTFDATEPKYKTSLITSGFTTDMTKEECWKCDNVKVWVFGHTHYNYDVVEEGTGKRIVANQRGYNFSTADGFDPTKTIEIARVIGIVSPVYM</sequence>
<protein>
    <recommendedName>
        <fullName evidence="1">Calcineurin-like phosphoesterase domain-containing protein</fullName>
    </recommendedName>
</protein>
<proteinExistence type="predicted"/>
<evidence type="ECO:0000313" key="3">
    <source>
        <dbReference type="Proteomes" id="UP000474640"/>
    </source>
</evidence>
<evidence type="ECO:0000313" key="2">
    <source>
        <dbReference type="EMBL" id="KAF3285933.1"/>
    </source>
</evidence>
<dbReference type="PANTHER" id="PTHR37844:SF2">
    <property type="entry name" value="SER_THR PROTEIN PHOSPHATASE SUPERFAMILY (AFU_ORTHOLOGUE AFUA_1G14840)"/>
    <property type="match status" value="1"/>
</dbReference>
<feature type="domain" description="Calcineurin-like phosphoesterase" evidence="1">
    <location>
        <begin position="3"/>
        <end position="226"/>
    </location>
</feature>
<dbReference type="InterPro" id="IPR029052">
    <property type="entry name" value="Metallo-depent_PP-like"/>
</dbReference>